<proteinExistence type="predicted"/>
<evidence type="ECO:0000313" key="3">
    <source>
        <dbReference type="Proteomes" id="UP000234950"/>
    </source>
</evidence>
<evidence type="ECO:0000256" key="1">
    <source>
        <dbReference type="SAM" id="Phobius"/>
    </source>
</evidence>
<dbReference type="AlphaFoldDB" id="A0A2N5HBE6"/>
<dbReference type="PANTHER" id="PTHR43471:SF3">
    <property type="entry name" value="ABC TRANSPORTER PERMEASE PROTEIN NATB"/>
    <property type="match status" value="1"/>
</dbReference>
<keyword evidence="3" id="KW-1185">Reference proteome</keyword>
<feature type="transmembrane region" description="Helical" evidence="1">
    <location>
        <begin position="184"/>
        <end position="207"/>
    </location>
</feature>
<keyword evidence="1" id="KW-0812">Transmembrane</keyword>
<feature type="transmembrane region" description="Helical" evidence="1">
    <location>
        <begin position="219"/>
        <end position="236"/>
    </location>
</feature>
<dbReference type="Pfam" id="PF12679">
    <property type="entry name" value="ABC2_membrane_2"/>
    <property type="match status" value="1"/>
</dbReference>
<accession>A0A2N5HBE6</accession>
<keyword evidence="1" id="KW-1133">Transmembrane helix</keyword>
<keyword evidence="1" id="KW-0472">Membrane</keyword>
<dbReference type="OrthoDB" id="72437at2"/>
<feature type="transmembrane region" description="Helical" evidence="1">
    <location>
        <begin position="90"/>
        <end position="112"/>
    </location>
</feature>
<dbReference type="GO" id="GO:0140359">
    <property type="term" value="F:ABC-type transporter activity"/>
    <property type="evidence" value="ECO:0007669"/>
    <property type="project" value="InterPro"/>
</dbReference>
<feature type="transmembrane region" description="Helical" evidence="1">
    <location>
        <begin position="145"/>
        <end position="172"/>
    </location>
</feature>
<dbReference type="GO" id="GO:0005886">
    <property type="term" value="C:plasma membrane"/>
    <property type="evidence" value="ECO:0007669"/>
    <property type="project" value="UniProtKB-SubCell"/>
</dbReference>
<evidence type="ECO:0000313" key="2">
    <source>
        <dbReference type="EMBL" id="PLS02838.1"/>
    </source>
</evidence>
<dbReference type="Proteomes" id="UP000234950">
    <property type="component" value="Unassembled WGS sequence"/>
</dbReference>
<reference evidence="2 3" key="1">
    <citation type="submission" date="2017-11" db="EMBL/GenBank/DDBJ databases">
        <title>Comparitive Functional Genomics of Dry Heat Resistant strains isolated from the Viking Spacecraft.</title>
        <authorList>
            <person name="Seuylemezian A."/>
            <person name="Cooper K."/>
            <person name="Vaishampayan P."/>
        </authorList>
    </citation>
    <scope>NUCLEOTIDE SEQUENCE [LARGE SCALE GENOMIC DNA]</scope>
    <source>
        <strain evidence="2 3">V32-6</strain>
    </source>
</reference>
<protein>
    <recommendedName>
        <fullName evidence="4">ABC transporter permease</fullName>
    </recommendedName>
</protein>
<sequence length="280" mass="31306">MNKQIITAIVQKDIKITFSSKKVWVPMVILPVILCILLPALFAYAGLHTGLVGENSKDLEKPITSFINNFPNDHMRNTLLSLPNLGYKSVYFFLNFMMIPFFLMAAIINSMVTASNSFAGEKERNTLETLLFAPITVKELFIGKVAAAFIPSLLITFAAFLLNAIIINIITYPYFHEILFLNTTWLLLMVWVIPAVVIFNIVLNVLVSARVKSFQEAQQYGGMMVLPVVGIIISQASGLFFLSPLVLLLIGAGLLIANIFILKMITKYNQRNALFESQIH</sequence>
<name>A0A2N5HBE6_9BACI</name>
<feature type="transmembrane region" description="Helical" evidence="1">
    <location>
        <begin position="242"/>
        <end position="262"/>
    </location>
</feature>
<organism evidence="2 3">
    <name type="scientific">Neobacillus cucumis</name>
    <dbReference type="NCBI Taxonomy" id="1740721"/>
    <lineage>
        <taxon>Bacteria</taxon>
        <taxon>Bacillati</taxon>
        <taxon>Bacillota</taxon>
        <taxon>Bacilli</taxon>
        <taxon>Bacillales</taxon>
        <taxon>Bacillaceae</taxon>
        <taxon>Neobacillus</taxon>
    </lineage>
</organism>
<dbReference type="RefSeq" id="WP_101649036.1">
    <property type="nucleotide sequence ID" value="NZ_PGVE01000064.1"/>
</dbReference>
<feature type="transmembrane region" description="Helical" evidence="1">
    <location>
        <begin position="23"/>
        <end position="47"/>
    </location>
</feature>
<dbReference type="PANTHER" id="PTHR43471">
    <property type="entry name" value="ABC TRANSPORTER PERMEASE"/>
    <property type="match status" value="1"/>
</dbReference>
<comment type="caution">
    <text evidence="2">The sequence shown here is derived from an EMBL/GenBank/DDBJ whole genome shotgun (WGS) entry which is preliminary data.</text>
</comment>
<dbReference type="EMBL" id="PGVE01000064">
    <property type="protein sequence ID" value="PLS02838.1"/>
    <property type="molecule type" value="Genomic_DNA"/>
</dbReference>
<evidence type="ECO:0008006" key="4">
    <source>
        <dbReference type="Google" id="ProtNLM"/>
    </source>
</evidence>
<gene>
    <name evidence="2" type="ORF">CVD27_16740</name>
</gene>